<dbReference type="AlphaFoldDB" id="A0A2H3DAT4"/>
<proteinExistence type="predicted"/>
<organism evidence="1 2">
    <name type="scientific">Armillaria gallica</name>
    <name type="common">Bulbous honey fungus</name>
    <name type="synonym">Armillaria bulbosa</name>
    <dbReference type="NCBI Taxonomy" id="47427"/>
    <lineage>
        <taxon>Eukaryota</taxon>
        <taxon>Fungi</taxon>
        <taxon>Dikarya</taxon>
        <taxon>Basidiomycota</taxon>
        <taxon>Agaricomycotina</taxon>
        <taxon>Agaricomycetes</taxon>
        <taxon>Agaricomycetidae</taxon>
        <taxon>Agaricales</taxon>
        <taxon>Marasmiineae</taxon>
        <taxon>Physalacriaceae</taxon>
        <taxon>Armillaria</taxon>
    </lineage>
</organism>
<protein>
    <submittedName>
        <fullName evidence="1">Uncharacterized protein</fullName>
    </submittedName>
</protein>
<reference evidence="2" key="1">
    <citation type="journal article" date="2017" name="Nat. Ecol. Evol.">
        <title>Genome expansion and lineage-specific genetic innovations in the forest pathogenic fungi Armillaria.</title>
        <authorList>
            <person name="Sipos G."/>
            <person name="Prasanna A.N."/>
            <person name="Walter M.C."/>
            <person name="O'Connor E."/>
            <person name="Balint B."/>
            <person name="Krizsan K."/>
            <person name="Kiss B."/>
            <person name="Hess J."/>
            <person name="Varga T."/>
            <person name="Slot J."/>
            <person name="Riley R."/>
            <person name="Boka B."/>
            <person name="Rigling D."/>
            <person name="Barry K."/>
            <person name="Lee J."/>
            <person name="Mihaltcheva S."/>
            <person name="LaButti K."/>
            <person name="Lipzen A."/>
            <person name="Waldron R."/>
            <person name="Moloney N.M."/>
            <person name="Sperisen C."/>
            <person name="Kredics L."/>
            <person name="Vagvoelgyi C."/>
            <person name="Patrignani A."/>
            <person name="Fitzpatrick D."/>
            <person name="Nagy I."/>
            <person name="Doyle S."/>
            <person name="Anderson J.B."/>
            <person name="Grigoriev I.V."/>
            <person name="Gueldener U."/>
            <person name="Muensterkoetter M."/>
            <person name="Nagy L.G."/>
        </authorList>
    </citation>
    <scope>NUCLEOTIDE SEQUENCE [LARGE SCALE GENOMIC DNA]</scope>
    <source>
        <strain evidence="2">Ar21-2</strain>
    </source>
</reference>
<gene>
    <name evidence="1" type="ORF">ARMGADRAFT_537618</name>
</gene>
<evidence type="ECO:0000313" key="2">
    <source>
        <dbReference type="Proteomes" id="UP000217790"/>
    </source>
</evidence>
<keyword evidence="2" id="KW-1185">Reference proteome</keyword>
<dbReference type="InParanoid" id="A0A2H3DAT4"/>
<accession>A0A2H3DAT4</accession>
<dbReference type="Proteomes" id="UP000217790">
    <property type="component" value="Unassembled WGS sequence"/>
</dbReference>
<name>A0A2H3DAT4_ARMGA</name>
<evidence type="ECO:0000313" key="1">
    <source>
        <dbReference type="EMBL" id="PBK86187.1"/>
    </source>
</evidence>
<sequence>MSLVSAYAIPLSFPVYSFRCNQMGRVYGTRNKLWQDGRENQCAYVRPEFVLTTCALLFECLGNQTHSRRRGLMSECNYRSRVECSYFWISDYMLQGVHTSNQVINAHDCVAGVFYAIQ</sequence>
<dbReference type="EMBL" id="KZ293685">
    <property type="protein sequence ID" value="PBK86187.1"/>
    <property type="molecule type" value="Genomic_DNA"/>
</dbReference>